<dbReference type="Proteomes" id="UP000824120">
    <property type="component" value="Chromosome 4"/>
</dbReference>
<protein>
    <submittedName>
        <fullName evidence="1">Uncharacterized protein</fullName>
    </submittedName>
</protein>
<proteinExistence type="predicted"/>
<name>A0A9J5ZFY0_SOLCO</name>
<reference evidence="1 2" key="1">
    <citation type="submission" date="2020-09" db="EMBL/GenBank/DDBJ databases">
        <title>De no assembly of potato wild relative species, Solanum commersonii.</title>
        <authorList>
            <person name="Cho K."/>
        </authorList>
    </citation>
    <scope>NUCLEOTIDE SEQUENCE [LARGE SCALE GENOMIC DNA]</scope>
    <source>
        <strain evidence="1">LZ3.2</strain>
        <tissue evidence="1">Leaf</tissue>
    </source>
</reference>
<dbReference type="EMBL" id="JACXVP010000004">
    <property type="protein sequence ID" value="KAG5611833.1"/>
    <property type="molecule type" value="Genomic_DNA"/>
</dbReference>
<organism evidence="1 2">
    <name type="scientific">Solanum commersonii</name>
    <name type="common">Commerson's wild potato</name>
    <name type="synonym">Commerson's nightshade</name>
    <dbReference type="NCBI Taxonomy" id="4109"/>
    <lineage>
        <taxon>Eukaryota</taxon>
        <taxon>Viridiplantae</taxon>
        <taxon>Streptophyta</taxon>
        <taxon>Embryophyta</taxon>
        <taxon>Tracheophyta</taxon>
        <taxon>Spermatophyta</taxon>
        <taxon>Magnoliopsida</taxon>
        <taxon>eudicotyledons</taxon>
        <taxon>Gunneridae</taxon>
        <taxon>Pentapetalae</taxon>
        <taxon>asterids</taxon>
        <taxon>lamiids</taxon>
        <taxon>Solanales</taxon>
        <taxon>Solanaceae</taxon>
        <taxon>Solanoideae</taxon>
        <taxon>Solaneae</taxon>
        <taxon>Solanum</taxon>
    </lineage>
</organism>
<gene>
    <name evidence="1" type="ORF">H5410_023114</name>
</gene>
<evidence type="ECO:0000313" key="1">
    <source>
        <dbReference type="EMBL" id="KAG5611833.1"/>
    </source>
</evidence>
<evidence type="ECO:0000313" key="2">
    <source>
        <dbReference type="Proteomes" id="UP000824120"/>
    </source>
</evidence>
<keyword evidence="2" id="KW-1185">Reference proteome</keyword>
<sequence>MMFQNFDIIFAKILHGRLLRLRYESSWPSRPKYPIVKVKRSQFTIFFGDPEFRPHFFKTFTWTFVKTLTMKPVSPQGQNGPFSRSNEPRCSYGSNWPSWSKRPIFKVKRALEKTFVKTLAMEPVGPHGQNDPFLRSNELWSRWPPRPKRPIFKVKQAPEQMDIR</sequence>
<dbReference type="AlphaFoldDB" id="A0A9J5ZFY0"/>
<comment type="caution">
    <text evidence="1">The sequence shown here is derived from an EMBL/GenBank/DDBJ whole genome shotgun (WGS) entry which is preliminary data.</text>
</comment>
<accession>A0A9J5ZFY0</accession>